<dbReference type="AlphaFoldDB" id="A0A392W8S3"/>
<feature type="non-terminal residue" evidence="1">
    <location>
        <position position="1"/>
    </location>
</feature>
<proteinExistence type="predicted"/>
<name>A0A392W8S3_9FABA</name>
<protein>
    <submittedName>
        <fullName evidence="1">Uncharacterized protein</fullName>
    </submittedName>
</protein>
<evidence type="ECO:0000313" key="2">
    <source>
        <dbReference type="Proteomes" id="UP000265520"/>
    </source>
</evidence>
<evidence type="ECO:0000313" key="1">
    <source>
        <dbReference type="EMBL" id="MCI96676.1"/>
    </source>
</evidence>
<keyword evidence="2" id="KW-1185">Reference proteome</keyword>
<organism evidence="1 2">
    <name type="scientific">Trifolium medium</name>
    <dbReference type="NCBI Taxonomy" id="97028"/>
    <lineage>
        <taxon>Eukaryota</taxon>
        <taxon>Viridiplantae</taxon>
        <taxon>Streptophyta</taxon>
        <taxon>Embryophyta</taxon>
        <taxon>Tracheophyta</taxon>
        <taxon>Spermatophyta</taxon>
        <taxon>Magnoliopsida</taxon>
        <taxon>eudicotyledons</taxon>
        <taxon>Gunneridae</taxon>
        <taxon>Pentapetalae</taxon>
        <taxon>rosids</taxon>
        <taxon>fabids</taxon>
        <taxon>Fabales</taxon>
        <taxon>Fabaceae</taxon>
        <taxon>Papilionoideae</taxon>
        <taxon>50 kb inversion clade</taxon>
        <taxon>NPAAA clade</taxon>
        <taxon>Hologalegina</taxon>
        <taxon>IRL clade</taxon>
        <taxon>Trifolieae</taxon>
        <taxon>Trifolium</taxon>
    </lineage>
</organism>
<sequence length="36" mass="4077">QQVENISLNLVSNDMTVYLNVIGSFMEYRVGGNMHC</sequence>
<dbReference type="Proteomes" id="UP000265520">
    <property type="component" value="Unassembled WGS sequence"/>
</dbReference>
<dbReference type="EMBL" id="LXQA011420962">
    <property type="protein sequence ID" value="MCI96676.1"/>
    <property type="molecule type" value="Genomic_DNA"/>
</dbReference>
<accession>A0A392W8S3</accession>
<reference evidence="1 2" key="1">
    <citation type="journal article" date="2018" name="Front. Plant Sci.">
        <title>Red Clover (Trifolium pratense) and Zigzag Clover (T. medium) - A Picture of Genomic Similarities and Differences.</title>
        <authorList>
            <person name="Dluhosova J."/>
            <person name="Istvanek J."/>
            <person name="Nedelnik J."/>
            <person name="Repkova J."/>
        </authorList>
    </citation>
    <scope>NUCLEOTIDE SEQUENCE [LARGE SCALE GENOMIC DNA]</scope>
    <source>
        <strain evidence="2">cv. 10/8</strain>
        <tissue evidence="1">Leaf</tissue>
    </source>
</reference>
<comment type="caution">
    <text evidence="1">The sequence shown here is derived from an EMBL/GenBank/DDBJ whole genome shotgun (WGS) entry which is preliminary data.</text>
</comment>